<reference evidence="2" key="1">
    <citation type="journal article" date="2019" name="Environ. Microbiol.">
        <title>Fungal ecological strategies reflected in gene transcription - a case study of two litter decomposers.</title>
        <authorList>
            <person name="Barbi F."/>
            <person name="Kohler A."/>
            <person name="Barry K."/>
            <person name="Baskaran P."/>
            <person name="Daum C."/>
            <person name="Fauchery L."/>
            <person name="Ihrmark K."/>
            <person name="Kuo A."/>
            <person name="LaButti K."/>
            <person name="Lipzen A."/>
            <person name="Morin E."/>
            <person name="Grigoriev I.V."/>
            <person name="Henrissat B."/>
            <person name="Lindahl B."/>
            <person name="Martin F."/>
        </authorList>
    </citation>
    <scope>NUCLEOTIDE SEQUENCE</scope>
    <source>
        <strain evidence="2">JB14</strain>
    </source>
</reference>
<feature type="signal peptide" evidence="1">
    <location>
        <begin position="1"/>
        <end position="19"/>
    </location>
</feature>
<keyword evidence="1" id="KW-0732">Signal</keyword>
<evidence type="ECO:0000313" key="3">
    <source>
        <dbReference type="Proteomes" id="UP000799118"/>
    </source>
</evidence>
<gene>
    <name evidence="2" type="ORF">BT96DRAFT_295718</name>
</gene>
<feature type="chain" id="PRO_5025349844" description="Secreted protein" evidence="1">
    <location>
        <begin position="20"/>
        <end position="95"/>
    </location>
</feature>
<dbReference type="AlphaFoldDB" id="A0A6A4I664"/>
<sequence length="95" mass="10898">MDRGSWIALLLLHNFRLLALNTSILIDIPFSPCSECHYGKSSLVSARIVLERRVESIRFPRHFLHARLSTCLLDPQLLSTWCFDILLLSFGEIIS</sequence>
<evidence type="ECO:0000256" key="1">
    <source>
        <dbReference type="SAM" id="SignalP"/>
    </source>
</evidence>
<dbReference type="EMBL" id="ML769405">
    <property type="protein sequence ID" value="KAE9406031.1"/>
    <property type="molecule type" value="Genomic_DNA"/>
</dbReference>
<organism evidence="2 3">
    <name type="scientific">Gymnopus androsaceus JB14</name>
    <dbReference type="NCBI Taxonomy" id="1447944"/>
    <lineage>
        <taxon>Eukaryota</taxon>
        <taxon>Fungi</taxon>
        <taxon>Dikarya</taxon>
        <taxon>Basidiomycota</taxon>
        <taxon>Agaricomycotina</taxon>
        <taxon>Agaricomycetes</taxon>
        <taxon>Agaricomycetidae</taxon>
        <taxon>Agaricales</taxon>
        <taxon>Marasmiineae</taxon>
        <taxon>Omphalotaceae</taxon>
        <taxon>Gymnopus</taxon>
    </lineage>
</organism>
<protein>
    <recommendedName>
        <fullName evidence="4">Secreted protein</fullName>
    </recommendedName>
</protein>
<proteinExistence type="predicted"/>
<name>A0A6A4I664_9AGAR</name>
<keyword evidence="3" id="KW-1185">Reference proteome</keyword>
<evidence type="ECO:0008006" key="4">
    <source>
        <dbReference type="Google" id="ProtNLM"/>
    </source>
</evidence>
<dbReference type="Proteomes" id="UP000799118">
    <property type="component" value="Unassembled WGS sequence"/>
</dbReference>
<accession>A0A6A4I664</accession>
<evidence type="ECO:0000313" key="2">
    <source>
        <dbReference type="EMBL" id="KAE9406031.1"/>
    </source>
</evidence>